<gene>
    <name evidence="2" type="ORF">Q31a_05460</name>
</gene>
<dbReference type="SUPFAM" id="SSF52833">
    <property type="entry name" value="Thioredoxin-like"/>
    <property type="match status" value="1"/>
</dbReference>
<dbReference type="RefSeq" id="WP_145073526.1">
    <property type="nucleotide sequence ID" value="NZ_CP036298.1"/>
</dbReference>
<protein>
    <submittedName>
        <fullName evidence="2">Thiol-disulfide oxidoreductase</fullName>
    </submittedName>
</protein>
<evidence type="ECO:0000313" key="2">
    <source>
        <dbReference type="EMBL" id="QDV22262.1"/>
    </source>
</evidence>
<keyword evidence="3" id="KW-1185">Reference proteome</keyword>
<dbReference type="Proteomes" id="UP000318017">
    <property type="component" value="Chromosome"/>
</dbReference>
<evidence type="ECO:0000256" key="1">
    <source>
        <dbReference type="SAM" id="Phobius"/>
    </source>
</evidence>
<name>A0A518G0Y2_9BACT</name>
<keyword evidence="1" id="KW-0472">Membrane</keyword>
<dbReference type="KEGG" id="ahel:Q31a_05460"/>
<keyword evidence="1" id="KW-0812">Transmembrane</keyword>
<keyword evidence="1" id="KW-1133">Transmembrane helix</keyword>
<sequence length="498" mass="56292">MDEHKSISGSPTNIKRFRLPIVLVVGLLLLAFIFHDRIPSTDSGTGPKLSSQIPNVSEADISSHELQDIIDALVRTHHWFKSLPLGRFEYSVTVTKSDARYERDIAEEKASFPDLLVDETTFPTLAREWKIHQSLTFDESRLVCVSRSNAFGIQTEAWDGNSLTRYVDYGTTQDPNYYLKSDVSGAMSKLAWFPQVGTPAIWFYDATASYDGLDWQQTPPTLVGKTCFAERDCVVLRDAHHHWIVGREDYKLYGRYSRNDWEQFDQHREVTDGIFWPMASIRMRYGKEGLEWTDRTTVISLNIDDVPDDSVFQMKMEPGVKVCDLREKYPVVFTSDPNRTEEELAKIYAEARESHDRDASTVRRSRELIGRVAPELGRGTWLNSEPLSINELRGKRSLLLGFGYTACAPCGNMLALFSKLQDTSTDQLILVFAASDSISDVEKKLDLYNLDCPAFIPSDETGFGEVFERYRVTGYPTIVAIDGSGAVTSHQIGALSNE</sequence>
<evidence type="ECO:0000313" key="3">
    <source>
        <dbReference type="Proteomes" id="UP000318017"/>
    </source>
</evidence>
<organism evidence="2 3">
    <name type="scientific">Aureliella helgolandensis</name>
    <dbReference type="NCBI Taxonomy" id="2527968"/>
    <lineage>
        <taxon>Bacteria</taxon>
        <taxon>Pseudomonadati</taxon>
        <taxon>Planctomycetota</taxon>
        <taxon>Planctomycetia</taxon>
        <taxon>Pirellulales</taxon>
        <taxon>Pirellulaceae</taxon>
        <taxon>Aureliella</taxon>
    </lineage>
</organism>
<feature type="transmembrane region" description="Helical" evidence="1">
    <location>
        <begin position="17"/>
        <end position="35"/>
    </location>
</feature>
<reference evidence="2 3" key="1">
    <citation type="submission" date="2019-02" db="EMBL/GenBank/DDBJ databases">
        <title>Deep-cultivation of Planctomycetes and their phenomic and genomic characterization uncovers novel biology.</title>
        <authorList>
            <person name="Wiegand S."/>
            <person name="Jogler M."/>
            <person name="Boedeker C."/>
            <person name="Pinto D."/>
            <person name="Vollmers J."/>
            <person name="Rivas-Marin E."/>
            <person name="Kohn T."/>
            <person name="Peeters S.H."/>
            <person name="Heuer A."/>
            <person name="Rast P."/>
            <person name="Oberbeckmann S."/>
            <person name="Bunk B."/>
            <person name="Jeske O."/>
            <person name="Meyerdierks A."/>
            <person name="Storesund J.E."/>
            <person name="Kallscheuer N."/>
            <person name="Luecker S."/>
            <person name="Lage O.M."/>
            <person name="Pohl T."/>
            <person name="Merkel B.J."/>
            <person name="Hornburger P."/>
            <person name="Mueller R.-W."/>
            <person name="Bruemmer F."/>
            <person name="Labrenz M."/>
            <person name="Spormann A.M."/>
            <person name="Op den Camp H."/>
            <person name="Overmann J."/>
            <person name="Amann R."/>
            <person name="Jetten M.S.M."/>
            <person name="Mascher T."/>
            <person name="Medema M.H."/>
            <person name="Devos D.P."/>
            <person name="Kaster A.-K."/>
            <person name="Ovreas L."/>
            <person name="Rohde M."/>
            <person name="Galperin M.Y."/>
            <person name="Jogler C."/>
        </authorList>
    </citation>
    <scope>NUCLEOTIDE SEQUENCE [LARGE SCALE GENOMIC DNA]</scope>
    <source>
        <strain evidence="2 3">Q31a</strain>
    </source>
</reference>
<dbReference type="AlphaFoldDB" id="A0A518G0Y2"/>
<dbReference type="EMBL" id="CP036298">
    <property type="protein sequence ID" value="QDV22262.1"/>
    <property type="molecule type" value="Genomic_DNA"/>
</dbReference>
<accession>A0A518G0Y2</accession>
<dbReference type="InterPro" id="IPR036249">
    <property type="entry name" value="Thioredoxin-like_sf"/>
</dbReference>
<dbReference type="OrthoDB" id="9815205at2"/>
<proteinExistence type="predicted"/>
<dbReference type="Gene3D" id="3.40.30.10">
    <property type="entry name" value="Glutaredoxin"/>
    <property type="match status" value="1"/>
</dbReference>